<protein>
    <recommendedName>
        <fullName evidence="5">RING-type E3 ubiquitin transferase</fullName>
        <ecNumber evidence="5">2.3.2.27</ecNumber>
    </recommendedName>
</protein>
<dbReference type="GO" id="GO:0016558">
    <property type="term" value="P:protein import into peroxisome matrix"/>
    <property type="evidence" value="ECO:0007669"/>
    <property type="project" value="InterPro"/>
</dbReference>
<dbReference type="PANTHER" id="PTHR23350:SF0">
    <property type="entry name" value="PEROXISOME BIOGENESIS FACTOR 10"/>
    <property type="match status" value="1"/>
</dbReference>
<evidence type="ECO:0000256" key="10">
    <source>
        <dbReference type="ARBA" id="ARBA00022723"/>
    </source>
</evidence>
<dbReference type="GO" id="GO:0008270">
    <property type="term" value="F:zinc ion binding"/>
    <property type="evidence" value="ECO:0007669"/>
    <property type="project" value="UniProtKB-KW"/>
</dbReference>
<evidence type="ECO:0000256" key="6">
    <source>
        <dbReference type="ARBA" id="ARBA00022448"/>
    </source>
</evidence>
<evidence type="ECO:0000256" key="15">
    <source>
        <dbReference type="ARBA" id="ARBA00022989"/>
    </source>
</evidence>
<dbReference type="AlphaFoldDB" id="A0A6P3XVQ7"/>
<keyword evidence="14" id="KW-0653">Protein transport</keyword>
<keyword evidence="11 18" id="KW-0863">Zinc-finger</keyword>
<evidence type="ECO:0000256" key="4">
    <source>
        <dbReference type="ARBA" id="ARBA00008704"/>
    </source>
</evidence>
<dbReference type="GO" id="GO:0061630">
    <property type="term" value="F:ubiquitin protein ligase activity"/>
    <property type="evidence" value="ECO:0007669"/>
    <property type="project" value="UniProtKB-EC"/>
</dbReference>
<dbReference type="EC" id="2.3.2.27" evidence="5"/>
<dbReference type="Pfam" id="PF13639">
    <property type="entry name" value="zf-RING_2"/>
    <property type="match status" value="1"/>
</dbReference>
<gene>
    <name evidence="21" type="primary">LOC106748203</name>
</gene>
<dbReference type="CTD" id="5192"/>
<sequence>MKPVNRLHHELNLKYAIQAEILRSHQRDADFTENLQKRLSEILHNFGLHKRWHQYIQFNTPLKLIYFTFTSGMGNQTLGEEYTGIVQANIEELKVPSLAMRILAIMLEIFGERLLLKMLKKLQAQVNEPDNQLTAEAVAVLNIFLFKLRAIVPVLILFHKGVFYIYGRFYSWGRRITGLDYVKVYGQQVATVSWGLKLLGITTIIQCLLKIWQTDMPQNITTISSPLDVSHTSYTCQLCLETAATTATLCGHLFCWDCLSDWLRNKPQCPFCREHVPPSRIIHLMNL</sequence>
<dbReference type="KEGG" id="dqu:106748203"/>
<dbReference type="GO" id="GO:0005778">
    <property type="term" value="C:peroxisomal membrane"/>
    <property type="evidence" value="ECO:0007669"/>
    <property type="project" value="UniProtKB-SubCell"/>
</dbReference>
<keyword evidence="7" id="KW-0962">Peroxisome biogenesis</keyword>
<feature type="domain" description="RING-type" evidence="19">
    <location>
        <begin position="236"/>
        <end position="273"/>
    </location>
</feature>
<dbReference type="CDD" id="cd16527">
    <property type="entry name" value="RING-HC_PEX10"/>
    <property type="match status" value="1"/>
</dbReference>
<evidence type="ECO:0000256" key="5">
    <source>
        <dbReference type="ARBA" id="ARBA00012483"/>
    </source>
</evidence>
<keyword evidence="6" id="KW-0813">Transport</keyword>
<comment type="catalytic activity">
    <reaction evidence="1">
        <text>S-ubiquitinyl-[E2 ubiquitin-conjugating enzyme]-L-cysteine + [acceptor protein]-L-lysine = [E2 ubiquitin-conjugating enzyme]-L-cysteine + N(6)-ubiquitinyl-[acceptor protein]-L-lysine.</text>
        <dbReference type="EC" id="2.3.2.27"/>
    </reaction>
</comment>
<dbReference type="SMART" id="SM00184">
    <property type="entry name" value="RING"/>
    <property type="match status" value="1"/>
</dbReference>
<evidence type="ECO:0000256" key="14">
    <source>
        <dbReference type="ARBA" id="ARBA00022927"/>
    </source>
</evidence>
<evidence type="ECO:0000256" key="8">
    <source>
        <dbReference type="ARBA" id="ARBA00022679"/>
    </source>
</evidence>
<evidence type="ECO:0000313" key="20">
    <source>
        <dbReference type="Proteomes" id="UP000515204"/>
    </source>
</evidence>
<keyword evidence="15" id="KW-1133">Transmembrane helix</keyword>
<comment type="pathway">
    <text evidence="3">Protein modification; protein ubiquitination.</text>
</comment>
<dbReference type="PANTHER" id="PTHR23350">
    <property type="entry name" value="PEROXISOME ASSEMBLY PROTEIN 10"/>
    <property type="match status" value="1"/>
</dbReference>
<dbReference type="InterPro" id="IPR025654">
    <property type="entry name" value="PEX2/10"/>
</dbReference>
<accession>A0A6P3XVQ7</accession>
<dbReference type="InterPro" id="IPR001841">
    <property type="entry name" value="Znf_RING"/>
</dbReference>
<comment type="similarity">
    <text evidence="4">Belongs to the pex2/pex10/pex12 family.</text>
</comment>
<comment type="subcellular location">
    <subcellularLocation>
        <location evidence="2">Peroxisome membrane</location>
        <topology evidence="2">Multi-pass membrane protein</topology>
    </subcellularLocation>
</comment>
<name>A0A6P3XVQ7_DINQU</name>
<dbReference type="PROSITE" id="PS00518">
    <property type="entry name" value="ZF_RING_1"/>
    <property type="match status" value="1"/>
</dbReference>
<evidence type="ECO:0000256" key="3">
    <source>
        <dbReference type="ARBA" id="ARBA00004906"/>
    </source>
</evidence>
<keyword evidence="10" id="KW-0479">Metal-binding</keyword>
<keyword evidence="9" id="KW-0812">Transmembrane</keyword>
<dbReference type="Gene3D" id="3.30.40.10">
    <property type="entry name" value="Zinc/RING finger domain, C3HC4 (zinc finger)"/>
    <property type="match status" value="1"/>
</dbReference>
<keyword evidence="12" id="KW-0833">Ubl conjugation pathway</keyword>
<keyword evidence="8" id="KW-0808">Transferase</keyword>
<evidence type="ECO:0000256" key="13">
    <source>
        <dbReference type="ARBA" id="ARBA00022833"/>
    </source>
</evidence>
<keyword evidence="20" id="KW-1185">Reference proteome</keyword>
<evidence type="ECO:0000256" key="16">
    <source>
        <dbReference type="ARBA" id="ARBA00023136"/>
    </source>
</evidence>
<dbReference type="GeneID" id="106748203"/>
<evidence type="ECO:0000313" key="21">
    <source>
        <dbReference type="RefSeq" id="XP_014481998.1"/>
    </source>
</evidence>
<evidence type="ECO:0000256" key="11">
    <source>
        <dbReference type="ARBA" id="ARBA00022771"/>
    </source>
</evidence>
<dbReference type="InterPro" id="IPR017907">
    <property type="entry name" value="Znf_RING_CS"/>
</dbReference>
<dbReference type="Pfam" id="PF04757">
    <property type="entry name" value="Pex2_Pex12"/>
    <property type="match status" value="1"/>
</dbReference>
<proteinExistence type="inferred from homology"/>
<evidence type="ECO:0000256" key="7">
    <source>
        <dbReference type="ARBA" id="ARBA00022593"/>
    </source>
</evidence>
<reference evidence="21" key="1">
    <citation type="submission" date="2025-08" db="UniProtKB">
        <authorList>
            <consortium name="RefSeq"/>
        </authorList>
    </citation>
    <scope>IDENTIFICATION</scope>
</reference>
<dbReference type="PROSITE" id="PS50089">
    <property type="entry name" value="ZF_RING_2"/>
    <property type="match status" value="1"/>
</dbReference>
<dbReference type="InterPro" id="IPR013083">
    <property type="entry name" value="Znf_RING/FYVE/PHD"/>
</dbReference>
<dbReference type="Proteomes" id="UP000515204">
    <property type="component" value="Unplaced"/>
</dbReference>
<evidence type="ECO:0000256" key="9">
    <source>
        <dbReference type="ARBA" id="ARBA00022692"/>
    </source>
</evidence>
<dbReference type="RefSeq" id="XP_014481998.1">
    <property type="nucleotide sequence ID" value="XM_014626512.1"/>
</dbReference>
<evidence type="ECO:0000256" key="2">
    <source>
        <dbReference type="ARBA" id="ARBA00004585"/>
    </source>
</evidence>
<dbReference type="InterPro" id="IPR006845">
    <property type="entry name" value="Pex_N"/>
</dbReference>
<evidence type="ECO:0000256" key="12">
    <source>
        <dbReference type="ARBA" id="ARBA00022786"/>
    </source>
</evidence>
<evidence type="ECO:0000256" key="17">
    <source>
        <dbReference type="ARBA" id="ARBA00023140"/>
    </source>
</evidence>
<evidence type="ECO:0000256" key="18">
    <source>
        <dbReference type="PROSITE-ProRule" id="PRU00175"/>
    </source>
</evidence>
<keyword evidence="16" id="KW-0472">Membrane</keyword>
<evidence type="ECO:0000256" key="1">
    <source>
        <dbReference type="ARBA" id="ARBA00000900"/>
    </source>
</evidence>
<dbReference type="OrthoDB" id="6270329at2759"/>
<keyword evidence="17" id="KW-0576">Peroxisome</keyword>
<evidence type="ECO:0000259" key="19">
    <source>
        <dbReference type="PROSITE" id="PS50089"/>
    </source>
</evidence>
<keyword evidence="13" id="KW-0862">Zinc</keyword>
<organism evidence="20 21">
    <name type="scientific">Dinoponera quadriceps</name>
    <name type="common">South American ant</name>
    <dbReference type="NCBI Taxonomy" id="609295"/>
    <lineage>
        <taxon>Eukaryota</taxon>
        <taxon>Metazoa</taxon>
        <taxon>Ecdysozoa</taxon>
        <taxon>Arthropoda</taxon>
        <taxon>Hexapoda</taxon>
        <taxon>Insecta</taxon>
        <taxon>Pterygota</taxon>
        <taxon>Neoptera</taxon>
        <taxon>Endopterygota</taxon>
        <taxon>Hymenoptera</taxon>
        <taxon>Apocrita</taxon>
        <taxon>Aculeata</taxon>
        <taxon>Formicoidea</taxon>
        <taxon>Formicidae</taxon>
        <taxon>Ponerinae</taxon>
        <taxon>Ponerini</taxon>
        <taxon>Dinoponera</taxon>
    </lineage>
</organism>
<dbReference type="SUPFAM" id="SSF57850">
    <property type="entry name" value="RING/U-box"/>
    <property type="match status" value="1"/>
</dbReference>